<dbReference type="EMBL" id="KC292025">
    <property type="protein sequence ID" value="AGM11272.1"/>
    <property type="molecule type" value="Genomic_DNA"/>
</dbReference>
<feature type="region of interest" description="Disordered" evidence="1">
    <location>
        <begin position="1"/>
        <end position="35"/>
    </location>
</feature>
<dbReference type="Proteomes" id="UP000203449">
    <property type="component" value="Segment"/>
</dbReference>
<dbReference type="GeneID" id="16194206"/>
<name>R4TKS1_9CAUD</name>
<accession>R4TKS1</accession>
<proteinExistence type="predicted"/>
<evidence type="ECO:0000256" key="1">
    <source>
        <dbReference type="SAM" id="MobiDB-lite"/>
    </source>
</evidence>
<dbReference type="KEGG" id="vg:16194206"/>
<dbReference type="RefSeq" id="YP_008058706.1">
    <property type="nucleotide sequence ID" value="NC_021322.1"/>
</dbReference>
<evidence type="ECO:0000313" key="3">
    <source>
        <dbReference type="Proteomes" id="UP000203449"/>
    </source>
</evidence>
<evidence type="ECO:0000313" key="2">
    <source>
        <dbReference type="EMBL" id="AGM11272.1"/>
    </source>
</evidence>
<protein>
    <submittedName>
        <fullName evidence="2">Uncharacterized protein</fullName>
    </submittedName>
</protein>
<keyword evidence="3" id="KW-1185">Reference proteome</keyword>
<reference evidence="2 3" key="1">
    <citation type="submission" date="2012-12" db="EMBL/GenBank/DDBJ databases">
        <authorList>
            <person name="Sencilo A."/>
            <person name="Jacobs-Sera D."/>
            <person name="Russell D.A."/>
            <person name="Ko C."/>
            <person name="Atanasova N."/>
            <person name="Osterlund E."/>
            <person name="Oksanen H.M."/>
            <person name="Bamford D.H."/>
            <person name="Hatfull G.F."/>
            <person name="Roine E."/>
            <person name="Hendrix R.W."/>
        </authorList>
    </citation>
    <scope>NUCLEOTIDE SEQUENCE [LARGE SCALE GENOMIC DNA]</scope>
</reference>
<organism evidence="2 3">
    <name type="scientific">Haloarcula hispanica tailed virus 1</name>
    <dbReference type="NCBI Taxonomy" id="1273750"/>
    <lineage>
        <taxon>Viruses</taxon>
        <taxon>Duplodnaviria</taxon>
        <taxon>Heunggongvirae</taxon>
        <taxon>Uroviricota</taxon>
        <taxon>Caudoviricetes</taxon>
        <taxon>Madisaviridae</taxon>
        <taxon>Clampvirus</taxon>
        <taxon>Clampvirus italiense</taxon>
        <taxon>Clampvirus HHTV1</taxon>
    </lineage>
</organism>
<sequence>MMDQERAGSPDSGSGGESGSPKTFGTKPYLDKRGREVLNRAAREIYRDNPDWVDDPDNPSTSDCLTMLQQGNGGSTDTGMIIDLLGKGLTAQESIVWILWNHSNLEPREIFYAHEGKNHPGRSGVDDQAVRNIESRIRSAAMKLGVDVDL</sequence>
<gene>
    <name evidence="2" type="primary">16</name>
    <name evidence="2" type="ORF">HHTV1_16</name>
</gene>